<evidence type="ECO:0008006" key="4">
    <source>
        <dbReference type="Google" id="ProtNLM"/>
    </source>
</evidence>
<gene>
    <name evidence="2" type="primary">PLEST011509</name>
    <name evidence="2" type="ORF">PLESTB_001273800</name>
</gene>
<dbReference type="EMBL" id="BRXU01000020">
    <property type="protein sequence ID" value="GLC57846.1"/>
    <property type="molecule type" value="Genomic_DNA"/>
</dbReference>
<dbReference type="AlphaFoldDB" id="A0A9W6BUP8"/>
<proteinExistence type="predicted"/>
<feature type="region of interest" description="Disordered" evidence="1">
    <location>
        <begin position="562"/>
        <end position="597"/>
    </location>
</feature>
<name>A0A9W6BUP8_9CHLO</name>
<comment type="caution">
    <text evidence="2">The sequence shown here is derived from an EMBL/GenBank/DDBJ whole genome shotgun (WGS) entry which is preliminary data.</text>
</comment>
<sequence>MEDAWSNPFLHGYIAALVPANEIACSVRRINRLIAARFKNHKAVSLSKPCPCDVFQRRWAAPGSVRNLNFKQRIKLVCLTAASGVIANLEVAFKSAGCLPAGEMMKAAAAASQLSSCQWLRQQGCPWGNALAAAARAGHANLCKWMLAEGCPWSAEVAYAAIRGGHVSLMRRLLRHRPDRQESTGIKFPQLLEAYAEGCDLATFQKLHAEFLQRRAGRAAAPVVRRAVLAAAARSPTPDWRAKVEWLEAQGYPRAAVAAADAVAATATTAAAADGHERLTWLRQRGYPLLAPRDAAATKQTLQAIGRDGDVALLQYLLSELPPAQRRAHAGDIAEAAAGAGRLEVLRELLRHPAVEGAGGLRADADAARRLVRAAAEGGHLAVVAWAAEEELRDLLCSSRFPGPLLNEAALSGCVELLDWVWARLQRGQTADSNNNNGRGSGGGGRGGRGAGEGGGGRGAGRGGGGGGGGGGGRGGARCWCLLNEAATAGCEAALDWAAERGLVSTEFPQLAYARAGRNGDLVTVRWLHARLPGQVPSGLAAGLARMDVPPPVIRLLLGEANSPAAPPASGGGTERDASNDSGLGLGPGRQQQQHQLLAGVRRAAGLARRAVRVALGTVRGAARSVGGGVATAVGGCFAGASRGGGGERDGAAHWLRASPPQWLRLLQHEEEGGGEGEQGPAA</sequence>
<dbReference type="GO" id="GO:0030149">
    <property type="term" value="P:sphingolipid catabolic process"/>
    <property type="evidence" value="ECO:0007669"/>
    <property type="project" value="TreeGrafter"/>
</dbReference>
<evidence type="ECO:0000313" key="3">
    <source>
        <dbReference type="Proteomes" id="UP001165080"/>
    </source>
</evidence>
<feature type="compositionally biased region" description="Gly residues" evidence="1">
    <location>
        <begin position="439"/>
        <end position="471"/>
    </location>
</feature>
<keyword evidence="3" id="KW-1185">Reference proteome</keyword>
<dbReference type="GO" id="GO:0005783">
    <property type="term" value="C:endoplasmic reticulum"/>
    <property type="evidence" value="ECO:0007669"/>
    <property type="project" value="TreeGrafter"/>
</dbReference>
<dbReference type="GO" id="GO:0046513">
    <property type="term" value="P:ceramide biosynthetic process"/>
    <property type="evidence" value="ECO:0007669"/>
    <property type="project" value="TreeGrafter"/>
</dbReference>
<dbReference type="SUPFAM" id="SSF140860">
    <property type="entry name" value="Pseudo ankyrin repeat-like"/>
    <property type="match status" value="1"/>
</dbReference>
<dbReference type="GO" id="GO:0016020">
    <property type="term" value="C:membrane"/>
    <property type="evidence" value="ECO:0007669"/>
    <property type="project" value="TreeGrafter"/>
</dbReference>
<dbReference type="InterPro" id="IPR036770">
    <property type="entry name" value="Ankyrin_rpt-contain_sf"/>
</dbReference>
<protein>
    <recommendedName>
        <fullName evidence="4">Ankyrin repeat domain-containing protein</fullName>
    </recommendedName>
</protein>
<dbReference type="Proteomes" id="UP001165080">
    <property type="component" value="Unassembled WGS sequence"/>
</dbReference>
<dbReference type="Gene3D" id="1.25.40.20">
    <property type="entry name" value="Ankyrin repeat-containing domain"/>
    <property type="match status" value="1"/>
</dbReference>
<organism evidence="2 3">
    <name type="scientific">Pleodorina starrii</name>
    <dbReference type="NCBI Taxonomy" id="330485"/>
    <lineage>
        <taxon>Eukaryota</taxon>
        <taxon>Viridiplantae</taxon>
        <taxon>Chlorophyta</taxon>
        <taxon>core chlorophytes</taxon>
        <taxon>Chlorophyceae</taxon>
        <taxon>CS clade</taxon>
        <taxon>Chlamydomonadales</taxon>
        <taxon>Volvocaceae</taxon>
        <taxon>Pleodorina</taxon>
    </lineage>
</organism>
<evidence type="ECO:0000313" key="2">
    <source>
        <dbReference type="EMBL" id="GLC57846.1"/>
    </source>
</evidence>
<dbReference type="GO" id="GO:0004620">
    <property type="term" value="F:phospholipase activity"/>
    <property type="evidence" value="ECO:0007669"/>
    <property type="project" value="TreeGrafter"/>
</dbReference>
<dbReference type="PANTHER" id="PTHR12393:SF6">
    <property type="entry name" value="SPHINGOMYELIN PHOSPHODIESTERASE 2"/>
    <property type="match status" value="1"/>
</dbReference>
<evidence type="ECO:0000256" key="1">
    <source>
        <dbReference type="SAM" id="MobiDB-lite"/>
    </source>
</evidence>
<dbReference type="GO" id="GO:0071944">
    <property type="term" value="C:cell periphery"/>
    <property type="evidence" value="ECO:0007669"/>
    <property type="project" value="TreeGrafter"/>
</dbReference>
<accession>A0A9W6BUP8</accession>
<dbReference type="PANTHER" id="PTHR12393">
    <property type="entry name" value="SPHINGOMYELIN PHOSPHODIESTERASE RELATED"/>
    <property type="match status" value="1"/>
</dbReference>
<reference evidence="2 3" key="1">
    <citation type="journal article" date="2023" name="Commun. Biol.">
        <title>Reorganization of the ancestral sex-determining regions during the evolution of trioecy in Pleodorina starrii.</title>
        <authorList>
            <person name="Takahashi K."/>
            <person name="Suzuki S."/>
            <person name="Kawai-Toyooka H."/>
            <person name="Yamamoto K."/>
            <person name="Hamaji T."/>
            <person name="Ootsuki R."/>
            <person name="Yamaguchi H."/>
            <person name="Kawachi M."/>
            <person name="Higashiyama T."/>
            <person name="Nozaki H."/>
        </authorList>
    </citation>
    <scope>NUCLEOTIDE SEQUENCE [LARGE SCALE GENOMIC DNA]</scope>
    <source>
        <strain evidence="2 3">NIES-4479</strain>
    </source>
</reference>
<feature type="region of interest" description="Disordered" evidence="1">
    <location>
        <begin position="430"/>
        <end position="471"/>
    </location>
</feature>